<name>A0A5P9XSU1_ACITH</name>
<evidence type="ECO:0000313" key="2">
    <source>
        <dbReference type="Proteomes" id="UP000363590"/>
    </source>
</evidence>
<organism evidence="1 2">
    <name type="scientific">Acidithiobacillus thiooxidans ATCC 19377</name>
    <dbReference type="NCBI Taxonomy" id="637390"/>
    <lineage>
        <taxon>Bacteria</taxon>
        <taxon>Pseudomonadati</taxon>
        <taxon>Pseudomonadota</taxon>
        <taxon>Acidithiobacillia</taxon>
        <taxon>Acidithiobacillales</taxon>
        <taxon>Acidithiobacillaceae</taxon>
        <taxon>Acidithiobacillus</taxon>
    </lineage>
</organism>
<evidence type="ECO:0000313" key="1">
    <source>
        <dbReference type="EMBL" id="QFX96922.1"/>
    </source>
</evidence>
<dbReference type="AlphaFoldDB" id="A0A5P9XSU1"/>
<dbReference type="Proteomes" id="UP000363590">
    <property type="component" value="Chromosome"/>
</dbReference>
<dbReference type="EMBL" id="CP045571">
    <property type="protein sequence ID" value="QFX96922.1"/>
    <property type="molecule type" value="Genomic_DNA"/>
</dbReference>
<reference evidence="1 2" key="1">
    <citation type="submission" date="2019-10" db="EMBL/GenBank/DDBJ databases">
        <authorList>
            <person name="Wang R."/>
        </authorList>
    </citation>
    <scope>NUCLEOTIDE SEQUENCE [LARGE SCALE GENOMIC DNA]</scope>
    <source>
        <strain evidence="1 2">ATCC 19377</strain>
    </source>
</reference>
<sequence>MYHSVARCHCNPKDGSGPAGFAATLARAVVVLGEILRPSGELFEPKGRVLS</sequence>
<proteinExistence type="predicted"/>
<gene>
    <name evidence="1" type="ORF">GCD22_02778</name>
</gene>
<protein>
    <submittedName>
        <fullName evidence="1">Uncharacterized protein</fullName>
    </submittedName>
</protein>
<dbReference type="KEGG" id="atx:GCD22_02778"/>
<accession>A0A5P9XSU1</accession>